<proteinExistence type="predicted"/>
<evidence type="ECO:0000256" key="1">
    <source>
        <dbReference type="SAM" id="MobiDB-lite"/>
    </source>
</evidence>
<dbReference type="Proteomes" id="UP001187192">
    <property type="component" value="Unassembled WGS sequence"/>
</dbReference>
<feature type="compositionally biased region" description="Basic residues" evidence="1">
    <location>
        <begin position="87"/>
        <end position="98"/>
    </location>
</feature>
<name>A0AA87Z9K6_FICCA</name>
<organism evidence="2 3">
    <name type="scientific">Ficus carica</name>
    <name type="common">Common fig</name>
    <dbReference type="NCBI Taxonomy" id="3494"/>
    <lineage>
        <taxon>Eukaryota</taxon>
        <taxon>Viridiplantae</taxon>
        <taxon>Streptophyta</taxon>
        <taxon>Embryophyta</taxon>
        <taxon>Tracheophyta</taxon>
        <taxon>Spermatophyta</taxon>
        <taxon>Magnoliopsida</taxon>
        <taxon>eudicotyledons</taxon>
        <taxon>Gunneridae</taxon>
        <taxon>Pentapetalae</taxon>
        <taxon>rosids</taxon>
        <taxon>fabids</taxon>
        <taxon>Rosales</taxon>
        <taxon>Moraceae</taxon>
        <taxon>Ficeae</taxon>
        <taxon>Ficus</taxon>
    </lineage>
</organism>
<comment type="caution">
    <text evidence="2">The sequence shown here is derived from an EMBL/GenBank/DDBJ whole genome shotgun (WGS) entry which is preliminary data.</text>
</comment>
<feature type="region of interest" description="Disordered" evidence="1">
    <location>
        <begin position="1"/>
        <end position="52"/>
    </location>
</feature>
<evidence type="ECO:0000313" key="2">
    <source>
        <dbReference type="EMBL" id="GMN30922.1"/>
    </source>
</evidence>
<feature type="compositionally biased region" description="Basic residues" evidence="1">
    <location>
        <begin position="38"/>
        <end position="49"/>
    </location>
</feature>
<dbReference type="EMBL" id="BTGU01008604">
    <property type="protein sequence ID" value="GMN30922.1"/>
    <property type="molecule type" value="Genomic_DNA"/>
</dbReference>
<reference evidence="2" key="1">
    <citation type="submission" date="2023-07" db="EMBL/GenBank/DDBJ databases">
        <title>draft genome sequence of fig (Ficus carica).</title>
        <authorList>
            <person name="Takahashi T."/>
            <person name="Nishimura K."/>
        </authorList>
    </citation>
    <scope>NUCLEOTIDE SEQUENCE</scope>
</reference>
<sequence>MDNDSHMEIYISPLRKKNLTEEEEERRGGEGGGASAGRRGRRGRRRRGQRACGVVSGSLTASFKVVAAPEVEAADLGRLFWGEGTAKKKKERRRRRRRRNDEEEEEEM</sequence>
<dbReference type="AlphaFoldDB" id="A0AA87Z9K6"/>
<keyword evidence="3" id="KW-1185">Reference proteome</keyword>
<accession>A0AA87Z9K6</accession>
<feature type="region of interest" description="Disordered" evidence="1">
    <location>
        <begin position="78"/>
        <end position="108"/>
    </location>
</feature>
<protein>
    <submittedName>
        <fullName evidence="2">Uncharacterized protein</fullName>
    </submittedName>
</protein>
<gene>
    <name evidence="2" type="ORF">TIFTF001_050700</name>
</gene>
<evidence type="ECO:0000313" key="3">
    <source>
        <dbReference type="Proteomes" id="UP001187192"/>
    </source>
</evidence>